<dbReference type="Gene3D" id="3.30.420.10">
    <property type="entry name" value="Ribonuclease H-like superfamily/Ribonuclease H"/>
    <property type="match status" value="1"/>
</dbReference>
<accession>A0A9P5XSE9</accession>
<dbReference type="EMBL" id="MU150405">
    <property type="protein sequence ID" value="KAF9456738.1"/>
    <property type="molecule type" value="Genomic_DNA"/>
</dbReference>
<name>A0A9P5XSE9_9AGAR</name>
<feature type="non-terminal residue" evidence="1">
    <location>
        <position position="1"/>
    </location>
</feature>
<gene>
    <name evidence="1" type="ORF">BDZ94DRAFT_1177032</name>
</gene>
<organism evidence="1 2">
    <name type="scientific">Collybia nuda</name>
    <dbReference type="NCBI Taxonomy" id="64659"/>
    <lineage>
        <taxon>Eukaryota</taxon>
        <taxon>Fungi</taxon>
        <taxon>Dikarya</taxon>
        <taxon>Basidiomycota</taxon>
        <taxon>Agaricomycotina</taxon>
        <taxon>Agaricomycetes</taxon>
        <taxon>Agaricomycetidae</taxon>
        <taxon>Agaricales</taxon>
        <taxon>Tricholomatineae</taxon>
        <taxon>Clitocybaceae</taxon>
        <taxon>Collybia</taxon>
    </lineage>
</organism>
<protein>
    <recommendedName>
        <fullName evidence="3">Tc1-like transposase DDE domain-containing protein</fullName>
    </recommendedName>
</protein>
<reference evidence="1" key="1">
    <citation type="submission" date="2020-11" db="EMBL/GenBank/DDBJ databases">
        <authorList>
            <consortium name="DOE Joint Genome Institute"/>
            <person name="Ahrendt S."/>
            <person name="Riley R."/>
            <person name="Andreopoulos W."/>
            <person name="Labutti K."/>
            <person name="Pangilinan J."/>
            <person name="Ruiz-Duenas F.J."/>
            <person name="Barrasa J.M."/>
            <person name="Sanchez-Garcia M."/>
            <person name="Camarero S."/>
            <person name="Miyauchi S."/>
            <person name="Serrano A."/>
            <person name="Linde D."/>
            <person name="Babiker R."/>
            <person name="Drula E."/>
            <person name="Ayuso-Fernandez I."/>
            <person name="Pacheco R."/>
            <person name="Padilla G."/>
            <person name="Ferreira P."/>
            <person name="Barriuso J."/>
            <person name="Kellner H."/>
            <person name="Castanera R."/>
            <person name="Alfaro M."/>
            <person name="Ramirez L."/>
            <person name="Pisabarro A.G."/>
            <person name="Kuo A."/>
            <person name="Tritt A."/>
            <person name="Lipzen A."/>
            <person name="He G."/>
            <person name="Yan M."/>
            <person name="Ng V."/>
            <person name="Cullen D."/>
            <person name="Martin F."/>
            <person name="Rosso M.-N."/>
            <person name="Henrissat B."/>
            <person name="Hibbett D."/>
            <person name="Martinez A.T."/>
            <person name="Grigoriev I.V."/>
        </authorList>
    </citation>
    <scope>NUCLEOTIDE SEQUENCE</scope>
    <source>
        <strain evidence="1">CBS 247.69</strain>
    </source>
</reference>
<dbReference type="InterPro" id="IPR036397">
    <property type="entry name" value="RNaseH_sf"/>
</dbReference>
<comment type="caution">
    <text evidence="1">The sequence shown here is derived from an EMBL/GenBank/DDBJ whole genome shotgun (WGS) entry which is preliminary data.</text>
</comment>
<evidence type="ECO:0000313" key="2">
    <source>
        <dbReference type="Proteomes" id="UP000807353"/>
    </source>
</evidence>
<sequence length="101" mass="12295">YLPKFHCELNFIEFFWGAVKKYLRKNCDYTFQTLQMNMPKGLRSVDIKTIRKWEHRMIRWMEAYRGGLGAQDAQLKVKEFSSRQYTSHRRVPETLARQFDQ</sequence>
<evidence type="ECO:0008006" key="3">
    <source>
        <dbReference type="Google" id="ProtNLM"/>
    </source>
</evidence>
<dbReference type="OrthoDB" id="2449121at2759"/>
<dbReference type="AlphaFoldDB" id="A0A9P5XSE9"/>
<dbReference type="Proteomes" id="UP000807353">
    <property type="component" value="Unassembled WGS sequence"/>
</dbReference>
<evidence type="ECO:0000313" key="1">
    <source>
        <dbReference type="EMBL" id="KAF9456738.1"/>
    </source>
</evidence>
<keyword evidence="2" id="KW-1185">Reference proteome</keyword>
<dbReference type="GO" id="GO:0003676">
    <property type="term" value="F:nucleic acid binding"/>
    <property type="evidence" value="ECO:0007669"/>
    <property type="project" value="InterPro"/>
</dbReference>
<proteinExistence type="predicted"/>